<evidence type="ECO:0000256" key="11">
    <source>
        <dbReference type="ARBA" id="ARBA00023180"/>
    </source>
</evidence>
<reference evidence="16" key="1">
    <citation type="submission" date="2016-02" db="EMBL/GenBank/DDBJ databases">
        <title>WGS assembly of Manihot esculenta.</title>
        <authorList>
            <person name="Bredeson J.V."/>
            <person name="Prochnik S.E."/>
            <person name="Lyons J.B."/>
            <person name="Schmutz J."/>
            <person name="Grimwood J."/>
            <person name="Vrebalov J."/>
            <person name="Bart R.S."/>
            <person name="Amuge T."/>
            <person name="Ferguson M.E."/>
            <person name="Green R."/>
            <person name="Putnam N."/>
            <person name="Stites J."/>
            <person name="Rounsley S."/>
            <person name="Rokhsar D.S."/>
        </authorList>
    </citation>
    <scope>NUCLEOTIDE SEQUENCE [LARGE SCALE GENOMIC DNA]</scope>
    <source>
        <tissue evidence="16">Leaf</tissue>
    </source>
</reference>
<keyword evidence="3" id="KW-0808">Transferase</keyword>
<dbReference type="Gene3D" id="2.60.120.430">
    <property type="entry name" value="Galactose-binding lectin"/>
    <property type="match status" value="2"/>
</dbReference>
<dbReference type="PROSITE" id="PS00107">
    <property type="entry name" value="PROTEIN_KINASE_ATP"/>
    <property type="match status" value="1"/>
</dbReference>
<sequence>MEMLHIHNKLSPLFLLFIYLLSFSSVHSTNPVKYFINCGSDSSVNVSGRTFVGDINSNSSFTSGYSEAIYSSSPLPNTSSLYQTAGLYRQKSQYELSITKHGTYLVRLHFFVFKSQGIKLTDALFDVSTSNFLLLSNFRAQNSFPVIKEFFLTINEGKLEIQFLPSSFAFINAIEVILLPSDFIMDNDTAVRPVKTKSGFYYDLLPEALQTIHRINVGGPEQDDDYVISSTSAKTCAFFNGTYGETLEASEYFAPDIVYRTCKEVKDNSKEADLLKITWRFSVRNNTRHFVRFHFCNNIGAVFEFNLYIDGEKTENINTFNYPNFYDLVVDSEDSGYIKISVGPDDYIDKTAYLNGLEIMEFVMNKSLVVSLEGQPNKSIFVVAGPIIGVLALICILAVVIGLCLRYRKPNTLENWEWSPMPVHRGASSQNRMPKGSVISSHLPDLNLGLKISFAEIQFATNNFDGERIVGKGGFGHVFRGTLRNGTRVAVKRSQPGSSQGLLEFQTEIMVLSKISHRHLVSLIGYCDEMSEMILVYEFMEKGTLRDHLYNSALPSLSWKLRLEICIGAAKGLHYLHRGSAGGFIHRDVKSTNILLDEDLIAKVADFGISRVGPPDQTHVSTGVKGTFGYLDPDYFRTQQLTEKSDVYSFGVVLLEALCARPAINILLPWEQVNLAEWGMICKNKGTLDQIVDPSIKSQINPNSLRKFAEVAEKCLQKYGADRPPMGDVLWDLEYTWQLQQTAIQRQPHDDSAIDASTLLGLQRFPSLSMSVEKYDREDTENT</sequence>
<keyword evidence="7" id="KW-0418">Kinase</keyword>
<protein>
    <recommendedName>
        <fullName evidence="15">Protein kinase domain-containing protein</fullName>
    </recommendedName>
</protein>
<keyword evidence="2" id="KW-0723">Serine/threonine-protein kinase</keyword>
<dbReference type="FunFam" id="3.30.200.20:FF:000039">
    <property type="entry name" value="receptor-like protein kinase FERONIA"/>
    <property type="match status" value="1"/>
</dbReference>
<evidence type="ECO:0000256" key="9">
    <source>
        <dbReference type="ARBA" id="ARBA00022989"/>
    </source>
</evidence>
<evidence type="ECO:0000256" key="2">
    <source>
        <dbReference type="ARBA" id="ARBA00022527"/>
    </source>
</evidence>
<keyword evidence="8 12" id="KW-0067">ATP-binding</keyword>
<accession>A0A2C9UVU7</accession>
<keyword evidence="9 13" id="KW-1133">Transmembrane helix</keyword>
<feature type="chain" id="PRO_5013174954" description="Protein kinase domain-containing protein" evidence="14">
    <location>
        <begin position="29"/>
        <end position="783"/>
    </location>
</feature>
<evidence type="ECO:0000256" key="1">
    <source>
        <dbReference type="ARBA" id="ARBA00004479"/>
    </source>
</evidence>
<feature type="binding site" evidence="12">
    <location>
        <position position="492"/>
    </location>
    <ligand>
        <name>ATP</name>
        <dbReference type="ChEBI" id="CHEBI:30616"/>
    </ligand>
</feature>
<evidence type="ECO:0000256" key="3">
    <source>
        <dbReference type="ARBA" id="ARBA00022679"/>
    </source>
</evidence>
<name>A0A2C9UVU7_MANES</name>
<feature type="domain" description="Protein kinase" evidence="15">
    <location>
        <begin position="464"/>
        <end position="736"/>
    </location>
</feature>
<dbReference type="GO" id="GO:0005886">
    <property type="term" value="C:plasma membrane"/>
    <property type="evidence" value="ECO:0000318"/>
    <property type="project" value="GO_Central"/>
</dbReference>
<dbReference type="Gene3D" id="1.10.510.10">
    <property type="entry name" value="Transferase(Phosphotransferase) domain 1"/>
    <property type="match status" value="1"/>
</dbReference>
<dbReference type="InterPro" id="IPR017441">
    <property type="entry name" value="Protein_kinase_ATP_BS"/>
</dbReference>
<keyword evidence="6 12" id="KW-0547">Nucleotide-binding</keyword>
<dbReference type="InterPro" id="IPR008271">
    <property type="entry name" value="Ser/Thr_kinase_AS"/>
</dbReference>
<dbReference type="GO" id="GO:0004674">
    <property type="term" value="F:protein serine/threonine kinase activity"/>
    <property type="evidence" value="ECO:0007669"/>
    <property type="project" value="UniProtKB-KW"/>
</dbReference>
<evidence type="ECO:0000256" key="6">
    <source>
        <dbReference type="ARBA" id="ARBA00022741"/>
    </source>
</evidence>
<dbReference type="Pfam" id="PF12819">
    <property type="entry name" value="Malectin_like"/>
    <property type="match status" value="1"/>
</dbReference>
<dbReference type="PANTHER" id="PTHR27003">
    <property type="entry name" value="OS07G0166700 PROTEIN"/>
    <property type="match status" value="1"/>
</dbReference>
<dbReference type="PROSITE" id="PS00108">
    <property type="entry name" value="PROTEIN_KINASE_ST"/>
    <property type="match status" value="1"/>
</dbReference>
<dbReference type="FunFam" id="1.10.510.10:FF:000252">
    <property type="entry name" value="Receptor-like protein kinase FERONIA"/>
    <property type="match status" value="1"/>
</dbReference>
<dbReference type="Pfam" id="PF07714">
    <property type="entry name" value="PK_Tyr_Ser-Thr"/>
    <property type="match status" value="1"/>
</dbReference>
<dbReference type="SUPFAM" id="SSF56112">
    <property type="entry name" value="Protein kinase-like (PK-like)"/>
    <property type="match status" value="1"/>
</dbReference>
<dbReference type="GO" id="GO:0004672">
    <property type="term" value="F:protein kinase activity"/>
    <property type="evidence" value="ECO:0000318"/>
    <property type="project" value="GO_Central"/>
</dbReference>
<feature type="transmembrane region" description="Helical" evidence="13">
    <location>
        <begin position="380"/>
        <end position="405"/>
    </location>
</feature>
<proteinExistence type="predicted"/>
<dbReference type="AlphaFoldDB" id="A0A2C9UVU7"/>
<comment type="subcellular location">
    <subcellularLocation>
        <location evidence="1">Membrane</location>
        <topology evidence="1">Single-pass type I membrane protein</topology>
    </subcellularLocation>
</comment>
<dbReference type="InterPro" id="IPR024788">
    <property type="entry name" value="Malectin-like_Carb-bd_dom"/>
</dbReference>
<evidence type="ECO:0000256" key="12">
    <source>
        <dbReference type="PROSITE-ProRule" id="PRU10141"/>
    </source>
</evidence>
<dbReference type="InterPro" id="IPR045272">
    <property type="entry name" value="ANXUR1/2-like"/>
</dbReference>
<evidence type="ECO:0000256" key="5">
    <source>
        <dbReference type="ARBA" id="ARBA00022729"/>
    </source>
</evidence>
<keyword evidence="10 13" id="KW-0472">Membrane</keyword>
<evidence type="ECO:0000256" key="14">
    <source>
        <dbReference type="SAM" id="SignalP"/>
    </source>
</evidence>
<dbReference type="FunFam" id="2.60.120.430:FF:000005">
    <property type="entry name" value="Putative receptor-like protein kinase"/>
    <property type="match status" value="1"/>
</dbReference>
<keyword evidence="4 13" id="KW-0812">Transmembrane</keyword>
<evidence type="ECO:0000256" key="13">
    <source>
        <dbReference type="SAM" id="Phobius"/>
    </source>
</evidence>
<evidence type="ECO:0000313" key="16">
    <source>
        <dbReference type="EMBL" id="OAY35595.1"/>
    </source>
</evidence>
<dbReference type="GO" id="GO:0004714">
    <property type="term" value="F:transmembrane receptor protein tyrosine kinase activity"/>
    <property type="evidence" value="ECO:0007669"/>
    <property type="project" value="InterPro"/>
</dbReference>
<dbReference type="GO" id="GO:0005524">
    <property type="term" value="F:ATP binding"/>
    <property type="evidence" value="ECO:0007669"/>
    <property type="project" value="UniProtKB-UniRule"/>
</dbReference>
<feature type="signal peptide" evidence="14">
    <location>
        <begin position="1"/>
        <end position="28"/>
    </location>
</feature>
<dbReference type="InterPro" id="IPR011009">
    <property type="entry name" value="Kinase-like_dom_sf"/>
</dbReference>
<dbReference type="InterPro" id="IPR001245">
    <property type="entry name" value="Ser-Thr/Tyr_kinase_cat_dom"/>
</dbReference>
<dbReference type="PANTHER" id="PTHR27003:SF398">
    <property type="entry name" value="PROTEIN KINASE DOMAIN-CONTAINING PROTEIN"/>
    <property type="match status" value="1"/>
</dbReference>
<evidence type="ECO:0000256" key="4">
    <source>
        <dbReference type="ARBA" id="ARBA00022692"/>
    </source>
</evidence>
<dbReference type="InterPro" id="IPR000719">
    <property type="entry name" value="Prot_kinase_dom"/>
</dbReference>
<evidence type="ECO:0000259" key="15">
    <source>
        <dbReference type="PROSITE" id="PS50011"/>
    </source>
</evidence>
<gene>
    <name evidence="16" type="ORF">MANES_12G114600</name>
</gene>
<dbReference type="SMART" id="SM00220">
    <property type="entry name" value="S_TKc"/>
    <property type="match status" value="1"/>
</dbReference>
<evidence type="ECO:0000256" key="7">
    <source>
        <dbReference type="ARBA" id="ARBA00022777"/>
    </source>
</evidence>
<keyword evidence="11" id="KW-0325">Glycoprotein</keyword>
<dbReference type="EMBL" id="CM004398">
    <property type="protein sequence ID" value="OAY35595.1"/>
    <property type="molecule type" value="Genomic_DNA"/>
</dbReference>
<dbReference type="PROSITE" id="PS50011">
    <property type="entry name" value="PROTEIN_KINASE_DOM"/>
    <property type="match status" value="1"/>
</dbReference>
<evidence type="ECO:0000256" key="8">
    <source>
        <dbReference type="ARBA" id="ARBA00022840"/>
    </source>
</evidence>
<keyword evidence="5 14" id="KW-0732">Signal</keyword>
<organism evidence="16">
    <name type="scientific">Manihot esculenta</name>
    <name type="common">Cassava</name>
    <name type="synonym">Jatropha manihot</name>
    <dbReference type="NCBI Taxonomy" id="3983"/>
    <lineage>
        <taxon>Eukaryota</taxon>
        <taxon>Viridiplantae</taxon>
        <taxon>Streptophyta</taxon>
        <taxon>Embryophyta</taxon>
        <taxon>Tracheophyta</taxon>
        <taxon>Spermatophyta</taxon>
        <taxon>Magnoliopsida</taxon>
        <taxon>eudicotyledons</taxon>
        <taxon>Gunneridae</taxon>
        <taxon>Pentapetalae</taxon>
        <taxon>rosids</taxon>
        <taxon>fabids</taxon>
        <taxon>Malpighiales</taxon>
        <taxon>Euphorbiaceae</taxon>
        <taxon>Crotonoideae</taxon>
        <taxon>Manihoteae</taxon>
        <taxon>Manihot</taxon>
    </lineage>
</organism>
<evidence type="ECO:0000256" key="10">
    <source>
        <dbReference type="ARBA" id="ARBA00023136"/>
    </source>
</evidence>
<dbReference type="Gene3D" id="3.30.200.20">
    <property type="entry name" value="Phosphorylase Kinase, domain 1"/>
    <property type="match status" value="1"/>
</dbReference>